<name>A0A2Z5QXM6_9MICC</name>
<keyword evidence="14" id="KW-0472">Membrane</keyword>
<evidence type="ECO:0000256" key="14">
    <source>
        <dbReference type="SAM" id="Phobius"/>
    </source>
</evidence>
<dbReference type="Gene3D" id="1.10.3810.10">
    <property type="entry name" value="Biosynthetic peptidoglycan transglycosylase-like"/>
    <property type="match status" value="1"/>
</dbReference>
<dbReference type="GO" id="GO:0006508">
    <property type="term" value="P:proteolysis"/>
    <property type="evidence" value="ECO:0007669"/>
    <property type="project" value="UniProtKB-KW"/>
</dbReference>
<keyword evidence="7" id="KW-0378">Hydrolase</keyword>
<keyword evidence="3" id="KW-0121">Carboxypeptidase</keyword>
<comment type="similarity">
    <text evidence="2">In the N-terminal section; belongs to the glycosyltransferase 51 family.</text>
</comment>
<dbReference type="GO" id="GO:0008955">
    <property type="term" value="F:peptidoglycan glycosyltransferase activity"/>
    <property type="evidence" value="ECO:0007669"/>
    <property type="project" value="UniProtKB-EC"/>
</dbReference>
<dbReference type="PANTHER" id="PTHR32282:SF33">
    <property type="entry name" value="PEPTIDOGLYCAN GLYCOSYLTRANSFERASE"/>
    <property type="match status" value="1"/>
</dbReference>
<keyword evidence="9" id="KW-0573">Peptidoglycan synthesis</keyword>
<comment type="similarity">
    <text evidence="1">In the C-terminal section; belongs to the transpeptidase family.</text>
</comment>
<dbReference type="InterPro" id="IPR001264">
    <property type="entry name" value="Glyco_trans_51"/>
</dbReference>
<dbReference type="InterPro" id="IPR050396">
    <property type="entry name" value="Glycosyltr_51/Transpeptidase"/>
</dbReference>
<evidence type="ECO:0000313" key="17">
    <source>
        <dbReference type="EMBL" id="BAV87192.1"/>
    </source>
</evidence>
<dbReference type="GO" id="GO:0009252">
    <property type="term" value="P:peptidoglycan biosynthetic process"/>
    <property type="evidence" value="ECO:0007669"/>
    <property type="project" value="UniProtKB-KW"/>
</dbReference>
<dbReference type="AlphaFoldDB" id="A0A2Z5QXM6"/>
<feature type="domain" description="Penicillin-binding protein transpeptidase" evidence="15">
    <location>
        <begin position="381"/>
        <end position="654"/>
    </location>
</feature>
<evidence type="ECO:0000256" key="12">
    <source>
        <dbReference type="ARBA" id="ARBA00034000"/>
    </source>
</evidence>
<evidence type="ECO:0000256" key="6">
    <source>
        <dbReference type="ARBA" id="ARBA00022679"/>
    </source>
</evidence>
<dbReference type="SUPFAM" id="SSF53955">
    <property type="entry name" value="Lysozyme-like"/>
    <property type="match status" value="1"/>
</dbReference>
<keyword evidence="14" id="KW-1133">Transmembrane helix</keyword>
<keyword evidence="4" id="KW-0645">Protease</keyword>
<dbReference type="GO" id="GO:0071555">
    <property type="term" value="P:cell wall organization"/>
    <property type="evidence" value="ECO:0007669"/>
    <property type="project" value="UniProtKB-KW"/>
</dbReference>
<evidence type="ECO:0000256" key="5">
    <source>
        <dbReference type="ARBA" id="ARBA00022676"/>
    </source>
</evidence>
<feature type="domain" description="Glycosyl transferase family 51" evidence="16">
    <location>
        <begin position="88"/>
        <end position="274"/>
    </location>
</feature>
<dbReference type="InterPro" id="IPR036950">
    <property type="entry name" value="PBP_transglycosylase"/>
</dbReference>
<evidence type="ECO:0000256" key="11">
    <source>
        <dbReference type="ARBA" id="ARBA00023316"/>
    </source>
</evidence>
<keyword evidence="5" id="KW-0328">Glycosyltransferase</keyword>
<dbReference type="FunFam" id="1.10.3810.10:FF:000001">
    <property type="entry name" value="Penicillin-binding protein 1A"/>
    <property type="match status" value="1"/>
</dbReference>
<dbReference type="Pfam" id="PF00905">
    <property type="entry name" value="Transpeptidase"/>
    <property type="match status" value="1"/>
</dbReference>
<dbReference type="GO" id="GO:0008360">
    <property type="term" value="P:regulation of cell shape"/>
    <property type="evidence" value="ECO:0007669"/>
    <property type="project" value="UniProtKB-KW"/>
</dbReference>
<evidence type="ECO:0000259" key="15">
    <source>
        <dbReference type="Pfam" id="PF00905"/>
    </source>
</evidence>
<keyword evidence="10" id="KW-0511">Multifunctional enzyme</keyword>
<evidence type="ECO:0000256" key="8">
    <source>
        <dbReference type="ARBA" id="ARBA00022960"/>
    </source>
</evidence>
<comment type="catalytic activity">
    <reaction evidence="12">
        <text>Preferential cleavage: (Ac)2-L-Lys-D-Ala-|-D-Ala. Also transpeptidation of peptidyl-alanyl moieties that are N-acyl substituents of D-alanine.</text>
        <dbReference type="EC" id="3.4.16.4"/>
    </reaction>
</comment>
<sequence>MGGYSSQLYPLNWGMASPKKRRGRDLLQFIAYSVIAGFLVAVIVVPPVVGAGSVVNASMSWFQDLPDEISEGPLARPSTIYAADGKTELATFYEENRTQVKLDQISPHMRNAIISVEDRDFYSHGAVSAVGIGRAFFNNAMNPGKRQGASTLTQQYVNNLIVNAAEQNGEDANATLGGNKNYFAKIKEMKLAVSMEQNKSKDEILEGYLNIVNMGGSNFGVEAAAQYYWGIPAKDLNVAQSALLAGLVQSPNTYRPDEHPDNAVERRNVVLSTMLRDGKISQQEYDEAVASEVNLDIHPVKKGCSNAGEYAFFCNYVVNNILQDESYGATDIQRNAMLQRGGLKIYTSLNTEAQKVAKQAVESTQPGATNTNDINTALTSIEPSNGNVVAMAQNTEWGSPKDANDHSVSQFNYNVDAKYGGTNGFQPGSTFKPVILAQWIKDGKGVNGMVNGTQLSYPTSFAWNAKCYDETGGKYYYRNQPEGWTFKNAVNGGLGYNTAAYGIRQSLNSYLYGMLSRLDLCDVHEMSKTLHMYDGTGEPLHSIPDLGTDIGGTKNGVSPLTLASAYAVFANEGKYCEPRPMNKVTKNNGEVFKEYQAKCEQVLDPDIANGVSWVLKGVIQQGGSAPTRGIGLPEGSAAKTGTNDNSSQTWIAGYTRGLVTTSWVGNVAKGFRSMNGLAINGQVREYVDGATYAGAQWQTYMKAVAPKYNTDNFTQPSAKVLSTAN</sequence>
<dbReference type="GO" id="GO:0008658">
    <property type="term" value="F:penicillin binding"/>
    <property type="evidence" value="ECO:0007669"/>
    <property type="project" value="InterPro"/>
</dbReference>
<dbReference type="EMBL" id="AP017895">
    <property type="protein sequence ID" value="BAV87192.1"/>
    <property type="molecule type" value="Genomic_DNA"/>
</dbReference>
<comment type="catalytic activity">
    <reaction evidence="13">
        <text>[GlcNAc-(1-&gt;4)-Mur2Ac(oyl-L-Ala-gamma-D-Glu-L-Lys-D-Ala-D-Ala)](n)-di-trans,octa-cis-undecaprenyl diphosphate + beta-D-GlcNAc-(1-&gt;4)-Mur2Ac(oyl-L-Ala-gamma-D-Glu-L-Lys-D-Ala-D-Ala)-di-trans,octa-cis-undecaprenyl diphosphate = [GlcNAc-(1-&gt;4)-Mur2Ac(oyl-L-Ala-gamma-D-Glu-L-Lys-D-Ala-D-Ala)](n+1)-di-trans,octa-cis-undecaprenyl diphosphate + di-trans,octa-cis-undecaprenyl diphosphate + H(+)</text>
        <dbReference type="Rhea" id="RHEA:23708"/>
        <dbReference type="Rhea" id="RHEA-COMP:9602"/>
        <dbReference type="Rhea" id="RHEA-COMP:9603"/>
        <dbReference type="ChEBI" id="CHEBI:15378"/>
        <dbReference type="ChEBI" id="CHEBI:58405"/>
        <dbReference type="ChEBI" id="CHEBI:60033"/>
        <dbReference type="ChEBI" id="CHEBI:78435"/>
        <dbReference type="EC" id="2.4.99.28"/>
    </reaction>
</comment>
<accession>A0A2Z5QXM6</accession>
<evidence type="ECO:0000259" key="16">
    <source>
        <dbReference type="Pfam" id="PF00912"/>
    </source>
</evidence>
<dbReference type="InterPro" id="IPR023346">
    <property type="entry name" value="Lysozyme-like_dom_sf"/>
</dbReference>
<dbReference type="KEGG" id="raj:RA11412_0893"/>
<organism evidence="17 18">
    <name type="scientific">Rothia aeria</name>
    <dbReference type="NCBI Taxonomy" id="172042"/>
    <lineage>
        <taxon>Bacteria</taxon>
        <taxon>Bacillati</taxon>
        <taxon>Actinomycetota</taxon>
        <taxon>Actinomycetes</taxon>
        <taxon>Micrococcales</taxon>
        <taxon>Micrococcaceae</taxon>
        <taxon>Rothia</taxon>
    </lineage>
</organism>
<dbReference type="InterPro" id="IPR001460">
    <property type="entry name" value="PCN-bd_Tpept"/>
</dbReference>
<keyword evidence="6" id="KW-0808">Transferase</keyword>
<evidence type="ECO:0000256" key="10">
    <source>
        <dbReference type="ARBA" id="ARBA00023268"/>
    </source>
</evidence>
<dbReference type="Proteomes" id="UP000250241">
    <property type="component" value="Chromosome"/>
</dbReference>
<keyword evidence="14" id="KW-0812">Transmembrane</keyword>
<dbReference type="GO" id="GO:0009002">
    <property type="term" value="F:serine-type D-Ala-D-Ala carboxypeptidase activity"/>
    <property type="evidence" value="ECO:0007669"/>
    <property type="project" value="UniProtKB-EC"/>
</dbReference>
<evidence type="ECO:0000256" key="2">
    <source>
        <dbReference type="ARBA" id="ARBA00007739"/>
    </source>
</evidence>
<evidence type="ECO:0000256" key="13">
    <source>
        <dbReference type="ARBA" id="ARBA00049902"/>
    </source>
</evidence>
<evidence type="ECO:0000256" key="1">
    <source>
        <dbReference type="ARBA" id="ARBA00007090"/>
    </source>
</evidence>
<keyword evidence="18" id="KW-1185">Reference proteome</keyword>
<dbReference type="GO" id="GO:0030288">
    <property type="term" value="C:outer membrane-bounded periplasmic space"/>
    <property type="evidence" value="ECO:0007669"/>
    <property type="project" value="TreeGrafter"/>
</dbReference>
<protein>
    <submittedName>
        <fullName evidence="17">Multimodular transpeptidase-transglycosylase</fullName>
    </submittedName>
</protein>
<gene>
    <name evidence="17" type="ORF">RA11412_0893</name>
</gene>
<dbReference type="Gene3D" id="3.40.710.10">
    <property type="entry name" value="DD-peptidase/beta-lactamase superfamily"/>
    <property type="match status" value="1"/>
</dbReference>
<dbReference type="SUPFAM" id="SSF56601">
    <property type="entry name" value="beta-lactamase/transpeptidase-like"/>
    <property type="match status" value="1"/>
</dbReference>
<evidence type="ECO:0000256" key="9">
    <source>
        <dbReference type="ARBA" id="ARBA00022984"/>
    </source>
</evidence>
<reference evidence="17 18" key="1">
    <citation type="submission" date="2016-10" db="EMBL/GenBank/DDBJ databases">
        <title>Genome sequence of Rothia aeria strain JCM11412.</title>
        <authorList>
            <person name="Nambu T."/>
        </authorList>
    </citation>
    <scope>NUCLEOTIDE SEQUENCE [LARGE SCALE GENOMIC DNA]</scope>
    <source>
        <strain evidence="17 18">JCM 11412</strain>
    </source>
</reference>
<dbReference type="InterPro" id="IPR012338">
    <property type="entry name" value="Beta-lactam/transpept-like"/>
</dbReference>
<keyword evidence="11" id="KW-0961">Cell wall biogenesis/degradation</keyword>
<evidence type="ECO:0000313" key="18">
    <source>
        <dbReference type="Proteomes" id="UP000250241"/>
    </source>
</evidence>
<evidence type="ECO:0000256" key="4">
    <source>
        <dbReference type="ARBA" id="ARBA00022670"/>
    </source>
</evidence>
<dbReference type="Pfam" id="PF00912">
    <property type="entry name" value="Transgly"/>
    <property type="match status" value="1"/>
</dbReference>
<evidence type="ECO:0000256" key="7">
    <source>
        <dbReference type="ARBA" id="ARBA00022801"/>
    </source>
</evidence>
<proteinExistence type="inferred from homology"/>
<feature type="transmembrane region" description="Helical" evidence="14">
    <location>
        <begin position="29"/>
        <end position="49"/>
    </location>
</feature>
<evidence type="ECO:0000256" key="3">
    <source>
        <dbReference type="ARBA" id="ARBA00022645"/>
    </source>
</evidence>
<dbReference type="PANTHER" id="PTHR32282">
    <property type="entry name" value="BINDING PROTEIN TRANSPEPTIDASE, PUTATIVE-RELATED"/>
    <property type="match status" value="1"/>
</dbReference>
<keyword evidence="8" id="KW-0133">Cell shape</keyword>